<dbReference type="AlphaFoldDB" id="A0A397NP83"/>
<dbReference type="Proteomes" id="UP000266568">
    <property type="component" value="Unassembled WGS sequence"/>
</dbReference>
<organism evidence="2 3">
    <name type="scientific">Hephaestia caeni</name>
    <dbReference type="NCBI Taxonomy" id="645617"/>
    <lineage>
        <taxon>Bacteria</taxon>
        <taxon>Pseudomonadati</taxon>
        <taxon>Pseudomonadota</taxon>
        <taxon>Alphaproteobacteria</taxon>
        <taxon>Sphingomonadales</taxon>
        <taxon>Sphingomonadaceae</taxon>
        <taxon>Hephaestia</taxon>
    </lineage>
</organism>
<evidence type="ECO:0000256" key="1">
    <source>
        <dbReference type="SAM" id="Phobius"/>
    </source>
</evidence>
<name>A0A397NP83_9SPHN</name>
<feature type="transmembrane region" description="Helical" evidence="1">
    <location>
        <begin position="40"/>
        <end position="59"/>
    </location>
</feature>
<proteinExistence type="predicted"/>
<dbReference type="EMBL" id="QXDC01000004">
    <property type="protein sequence ID" value="RIA37463.1"/>
    <property type="molecule type" value="Genomic_DNA"/>
</dbReference>
<keyword evidence="3" id="KW-1185">Reference proteome</keyword>
<keyword evidence="1" id="KW-0472">Membrane</keyword>
<reference evidence="2 3" key="1">
    <citation type="submission" date="2018-08" db="EMBL/GenBank/DDBJ databases">
        <title>Genomic Encyclopedia of Type Strains, Phase IV (KMG-IV): sequencing the most valuable type-strain genomes for metagenomic binning, comparative biology and taxonomic classification.</title>
        <authorList>
            <person name="Goeker M."/>
        </authorList>
    </citation>
    <scope>NUCLEOTIDE SEQUENCE [LARGE SCALE GENOMIC DNA]</scope>
    <source>
        <strain evidence="2 3">DSM 25527</strain>
    </source>
</reference>
<feature type="transmembrane region" description="Helical" evidence="1">
    <location>
        <begin position="12"/>
        <end position="34"/>
    </location>
</feature>
<dbReference type="RefSeq" id="WP_119036769.1">
    <property type="nucleotide sequence ID" value="NZ_QXDC01000004.1"/>
</dbReference>
<gene>
    <name evidence="2" type="ORF">DFR49_3348</name>
</gene>
<dbReference type="InterPro" id="IPR057700">
    <property type="entry name" value="DUF7940"/>
</dbReference>
<keyword evidence="1" id="KW-1133">Transmembrane helix</keyword>
<comment type="caution">
    <text evidence="2">The sequence shown here is derived from an EMBL/GenBank/DDBJ whole genome shotgun (WGS) entry which is preliminary data.</text>
</comment>
<sequence>MKLELIDDARAAWRFWSMWAAGALAAWNMLPIALGERIPPAINLSVSGVLFGSFVLGRLTKQGAKDGEQ</sequence>
<accession>A0A397NP83</accession>
<dbReference type="OrthoDB" id="7569941at2"/>
<evidence type="ECO:0000313" key="3">
    <source>
        <dbReference type="Proteomes" id="UP000266568"/>
    </source>
</evidence>
<evidence type="ECO:0000313" key="2">
    <source>
        <dbReference type="EMBL" id="RIA37463.1"/>
    </source>
</evidence>
<protein>
    <recommendedName>
        <fullName evidence="4">Holin</fullName>
    </recommendedName>
</protein>
<dbReference type="Pfam" id="PF25612">
    <property type="entry name" value="DUF7940"/>
    <property type="match status" value="1"/>
</dbReference>
<keyword evidence="1" id="KW-0812">Transmembrane</keyword>
<evidence type="ECO:0008006" key="4">
    <source>
        <dbReference type="Google" id="ProtNLM"/>
    </source>
</evidence>